<dbReference type="PATRIC" id="fig|1286094.4.peg.5382"/>
<keyword evidence="2" id="KW-1185">Reference proteome</keyword>
<evidence type="ECO:0000313" key="1">
    <source>
        <dbReference type="EMBL" id="EPH41484.1"/>
    </source>
</evidence>
<dbReference type="AlphaFoldDB" id="S3ZFR9"/>
<dbReference type="Proteomes" id="UP000014629">
    <property type="component" value="Unassembled WGS sequence"/>
</dbReference>
<dbReference type="EMBL" id="AOPZ01000310">
    <property type="protein sequence ID" value="EPH41484.1"/>
    <property type="molecule type" value="Genomic_DNA"/>
</dbReference>
<sequence length="62" mass="6670">MAIDPLVLLTRSTLPNWITATGSRPRNDTTGRAVPVSATTCRYASRVARAPVFRSLSAIVGR</sequence>
<protein>
    <submittedName>
        <fullName evidence="1">Uncharacterized protein</fullName>
    </submittedName>
</protein>
<accession>S3ZFR9</accession>
<gene>
    <name evidence="1" type="ORF">STRAU_5451</name>
</gene>
<name>S3ZFR9_9ACTN</name>
<organism evidence="1 2">
    <name type="scientific">Streptomyces aurantiacus JA 4570</name>
    <dbReference type="NCBI Taxonomy" id="1286094"/>
    <lineage>
        <taxon>Bacteria</taxon>
        <taxon>Bacillati</taxon>
        <taxon>Actinomycetota</taxon>
        <taxon>Actinomycetes</taxon>
        <taxon>Kitasatosporales</taxon>
        <taxon>Streptomycetaceae</taxon>
        <taxon>Streptomyces</taxon>
        <taxon>Streptomyces aurantiacus group</taxon>
    </lineage>
</organism>
<comment type="caution">
    <text evidence="1">The sequence shown here is derived from an EMBL/GenBank/DDBJ whole genome shotgun (WGS) entry which is preliminary data.</text>
</comment>
<reference evidence="1 2" key="1">
    <citation type="submission" date="2013-02" db="EMBL/GenBank/DDBJ databases">
        <title>Draft Genome Sequence of Streptomyces aurantiacus, Which Produces Setomimycin.</title>
        <authorList>
            <person name="Gruening B.A."/>
            <person name="Praeg A."/>
            <person name="Erxleben A."/>
            <person name="Guenther S."/>
            <person name="Mueller M."/>
        </authorList>
    </citation>
    <scope>NUCLEOTIDE SEQUENCE [LARGE SCALE GENOMIC DNA]</scope>
    <source>
        <strain evidence="1 2">JA 4570</strain>
    </source>
</reference>
<proteinExistence type="predicted"/>
<evidence type="ECO:0000313" key="2">
    <source>
        <dbReference type="Proteomes" id="UP000014629"/>
    </source>
</evidence>